<feature type="transmembrane region" description="Helical" evidence="1">
    <location>
        <begin position="135"/>
        <end position="159"/>
    </location>
</feature>
<dbReference type="Proteomes" id="UP000254704">
    <property type="component" value="Unassembled WGS sequence"/>
</dbReference>
<reference evidence="4 5" key="1">
    <citation type="submission" date="2018-06" db="EMBL/GenBank/DDBJ databases">
        <authorList>
            <consortium name="Pathogen Informatics"/>
            <person name="Doyle S."/>
        </authorList>
    </citation>
    <scope>NUCLEOTIDE SEQUENCE [LARGE SCALE GENOMIC DNA]</scope>
    <source>
        <strain evidence="4 5">NCTC11621</strain>
    </source>
</reference>
<feature type="domain" description="VTT" evidence="2">
    <location>
        <begin position="57"/>
        <end position="153"/>
    </location>
</feature>
<keyword evidence="1" id="KW-0472">Membrane</keyword>
<evidence type="ECO:0000313" key="4">
    <source>
        <dbReference type="EMBL" id="SUC08802.1"/>
    </source>
</evidence>
<feature type="transmembrane region" description="Helical" evidence="1">
    <location>
        <begin position="56"/>
        <end position="77"/>
    </location>
</feature>
<dbReference type="GO" id="GO:0005886">
    <property type="term" value="C:plasma membrane"/>
    <property type="evidence" value="ECO:0007669"/>
    <property type="project" value="UniProtKB-ARBA"/>
</dbReference>
<keyword evidence="6" id="KW-1185">Reference proteome</keyword>
<proteinExistence type="predicted"/>
<dbReference type="Pfam" id="PF09335">
    <property type="entry name" value="VTT_dom"/>
    <property type="match status" value="1"/>
</dbReference>
<evidence type="ECO:0000259" key="2">
    <source>
        <dbReference type="Pfam" id="PF09335"/>
    </source>
</evidence>
<dbReference type="RefSeq" id="WP_049215168.1">
    <property type="nucleotide sequence ID" value="NZ_BPUX01000001.1"/>
</dbReference>
<feature type="transmembrane region" description="Helical" evidence="1">
    <location>
        <begin position="104"/>
        <end position="128"/>
    </location>
</feature>
<evidence type="ECO:0000313" key="3">
    <source>
        <dbReference type="EMBL" id="GJH41911.1"/>
    </source>
</evidence>
<name>A0A379EST4_9PAST</name>
<dbReference type="GeneID" id="69686030"/>
<reference evidence="3" key="2">
    <citation type="submission" date="2024-05" db="EMBL/GenBank/DDBJ databases">
        <title>Determining zoonotic pasteurella genome.</title>
        <authorList>
            <person name="Maeda T."/>
            <person name="Takahashi T."/>
            <person name="Yoshida H."/>
        </authorList>
    </citation>
    <scope>NUCLEOTIDE SEQUENCE</scope>
    <source>
        <strain evidence="3">PA42</strain>
    </source>
</reference>
<feature type="transmembrane region" description="Helical" evidence="1">
    <location>
        <begin position="15"/>
        <end position="44"/>
    </location>
</feature>
<dbReference type="Proteomes" id="UP001052140">
    <property type="component" value="Unassembled WGS sequence"/>
</dbReference>
<gene>
    <name evidence="4" type="primary">yqaA</name>
    <name evidence="4" type="ORF">NCTC11621_00266</name>
    <name evidence="3" type="ORF">PA42_00850</name>
</gene>
<dbReference type="AlphaFoldDB" id="A0A379EST4"/>
<accession>A0A379EST4</accession>
<dbReference type="EMBL" id="UGTV01000015">
    <property type="protein sequence ID" value="SUC08802.1"/>
    <property type="molecule type" value="Genomic_DNA"/>
</dbReference>
<keyword evidence="1" id="KW-0812">Transmembrane</keyword>
<evidence type="ECO:0000256" key="1">
    <source>
        <dbReference type="SAM" id="Phobius"/>
    </source>
</evidence>
<sequence>MIDLWSWEFWQQHSLYLMFVSAFLSATVLPGNSEVVFIGLLTPLALNQNSLLNEQIISLFMIAVLGNSLGSFSTYWLGRLLPQLSEKQQQHPRFEWVVNRIQRYGIWSLFFSWLPVVGDMFCAVAGWLRINMFGALILITFGKLVRYLFLLLLTMNLFAI</sequence>
<dbReference type="PANTHER" id="PTHR42709">
    <property type="entry name" value="ALKALINE PHOSPHATASE LIKE PROTEIN"/>
    <property type="match status" value="1"/>
</dbReference>
<keyword evidence="1" id="KW-1133">Transmembrane helix</keyword>
<dbReference type="InterPro" id="IPR032816">
    <property type="entry name" value="VTT_dom"/>
</dbReference>
<dbReference type="EMBL" id="BPUX01000001">
    <property type="protein sequence ID" value="GJH41911.1"/>
    <property type="molecule type" value="Genomic_DNA"/>
</dbReference>
<evidence type="ECO:0000313" key="6">
    <source>
        <dbReference type="Proteomes" id="UP001052140"/>
    </source>
</evidence>
<protein>
    <submittedName>
        <fullName evidence="4">Inner membrane protein YqaA</fullName>
    </submittedName>
</protein>
<organism evidence="4 5">
    <name type="scientific">Pasteurella canis</name>
    <dbReference type="NCBI Taxonomy" id="753"/>
    <lineage>
        <taxon>Bacteria</taxon>
        <taxon>Pseudomonadati</taxon>
        <taxon>Pseudomonadota</taxon>
        <taxon>Gammaproteobacteria</taxon>
        <taxon>Pasteurellales</taxon>
        <taxon>Pasteurellaceae</taxon>
        <taxon>Pasteurella</taxon>
    </lineage>
</organism>
<dbReference type="InterPro" id="IPR051311">
    <property type="entry name" value="DedA_domain"/>
</dbReference>
<evidence type="ECO:0000313" key="5">
    <source>
        <dbReference type="Proteomes" id="UP000254704"/>
    </source>
</evidence>
<dbReference type="PANTHER" id="PTHR42709:SF4">
    <property type="entry name" value="INNER MEMBRANE PROTEIN YQAA"/>
    <property type="match status" value="1"/>
</dbReference>